<dbReference type="Pfam" id="PF07727">
    <property type="entry name" value="RVT_2"/>
    <property type="match status" value="1"/>
</dbReference>
<evidence type="ECO:0000313" key="4">
    <source>
        <dbReference type="EMBL" id="RDX81881.1"/>
    </source>
</evidence>
<dbReference type="SUPFAM" id="SSF56672">
    <property type="entry name" value="DNA/RNA polymerases"/>
    <property type="match status" value="1"/>
</dbReference>
<dbReference type="STRING" id="157652.A0A371FUC8"/>
<dbReference type="InterPro" id="IPR039537">
    <property type="entry name" value="Retrotran_Ty1/copia-like"/>
</dbReference>
<name>A0A371FUC8_MUCPR</name>
<evidence type="ECO:0000313" key="5">
    <source>
        <dbReference type="Proteomes" id="UP000257109"/>
    </source>
</evidence>
<feature type="non-terminal residue" evidence="4">
    <location>
        <position position="1"/>
    </location>
</feature>
<dbReference type="InterPro" id="IPR043502">
    <property type="entry name" value="DNA/RNA_pol_sf"/>
</dbReference>
<dbReference type="OrthoDB" id="1749397at2759"/>
<sequence>MWFKKGTSLSYHLNEYQGILDQMLGMDIKFEDEILGMLLLNSLPESWGTFKVFVTNSALNDVVSLQMAKGNVFNEEMRRKAQGSSSRFEVLATENRREVRKREEKEHKGVTLRKEFFTSYTSGDFGALKMSNDGVTKVERQSGKKVKCIRSDNDGGYCGPFDVYCKQQSIKHEKTPPKTPKFNGLAKRMNKTLIERVRCMLSEAKLPNRDVQFMEDQTIEDIDKKQSSTKYPSDEYVTLTDGEEPKCYQEAMESEERQKWLNAIQDEIKSLHDNHTYDLVKFPKGKKVLENRWIYRVSEKEDYVCRLRKSLYGLKHAPRQRYKKFEFVMCEQDYKKTTFDHYVFVRRFSDDDFIILLLYVDDMLIVGKNVSEIDKLKKQLNGSFTMKDIRVAKQILGIRVICDRQAKKLWLSQEHNVKKVLQRFHMENVKVVSTPLTTHFKLSSRHSPSNEAEKTNMSRVPYASIVGSLMYAMVCTRLDICEMDLEDKYLLFYDNQSAIHLGKNSTFHFRSKHIDVRCHWIHDALDAKLLELAKVHTDENGVNMMTKALPRGKFDILIS</sequence>
<dbReference type="PROSITE" id="PS50994">
    <property type="entry name" value="INTEGRASE"/>
    <property type="match status" value="1"/>
</dbReference>
<dbReference type="InterPro" id="IPR013103">
    <property type="entry name" value="RVT_2"/>
</dbReference>
<comment type="caution">
    <text evidence="4">The sequence shown here is derived from an EMBL/GenBank/DDBJ whole genome shotgun (WGS) entry which is preliminary data.</text>
</comment>
<dbReference type="InterPro" id="IPR012337">
    <property type="entry name" value="RNaseH-like_sf"/>
</dbReference>
<dbReference type="Proteomes" id="UP000257109">
    <property type="component" value="Unassembled WGS sequence"/>
</dbReference>
<proteinExistence type="predicted"/>
<accession>A0A371FUC8</accession>
<dbReference type="Gene3D" id="3.30.420.10">
    <property type="entry name" value="Ribonuclease H-like superfamily/Ribonuclease H"/>
    <property type="match status" value="1"/>
</dbReference>
<reference evidence="4" key="1">
    <citation type="submission" date="2018-05" db="EMBL/GenBank/DDBJ databases">
        <title>Draft genome of Mucuna pruriens seed.</title>
        <authorList>
            <person name="Nnadi N.E."/>
            <person name="Vos R."/>
            <person name="Hasami M.H."/>
            <person name="Devisetty U.K."/>
            <person name="Aguiy J.C."/>
        </authorList>
    </citation>
    <scope>NUCLEOTIDE SEQUENCE [LARGE SCALE GENOMIC DNA]</scope>
    <source>
        <strain evidence="4">JCA_2017</strain>
    </source>
</reference>
<keyword evidence="5" id="KW-1185">Reference proteome</keyword>
<protein>
    <recommendedName>
        <fullName evidence="3">Integrase catalytic domain-containing protein</fullName>
    </recommendedName>
</protein>
<evidence type="ECO:0000256" key="2">
    <source>
        <dbReference type="ARBA" id="ARBA00022801"/>
    </source>
</evidence>
<dbReference type="InterPro" id="IPR036397">
    <property type="entry name" value="RNaseH_sf"/>
</dbReference>
<keyword evidence="2" id="KW-0378">Hydrolase</keyword>
<feature type="domain" description="Integrase catalytic" evidence="3">
    <location>
        <begin position="149"/>
        <end position="253"/>
    </location>
</feature>
<organism evidence="4 5">
    <name type="scientific">Mucuna pruriens</name>
    <name type="common">Velvet bean</name>
    <name type="synonym">Dolichos pruriens</name>
    <dbReference type="NCBI Taxonomy" id="157652"/>
    <lineage>
        <taxon>Eukaryota</taxon>
        <taxon>Viridiplantae</taxon>
        <taxon>Streptophyta</taxon>
        <taxon>Embryophyta</taxon>
        <taxon>Tracheophyta</taxon>
        <taxon>Spermatophyta</taxon>
        <taxon>Magnoliopsida</taxon>
        <taxon>eudicotyledons</taxon>
        <taxon>Gunneridae</taxon>
        <taxon>Pentapetalae</taxon>
        <taxon>rosids</taxon>
        <taxon>fabids</taxon>
        <taxon>Fabales</taxon>
        <taxon>Fabaceae</taxon>
        <taxon>Papilionoideae</taxon>
        <taxon>50 kb inversion clade</taxon>
        <taxon>NPAAA clade</taxon>
        <taxon>indigoferoid/millettioid clade</taxon>
        <taxon>Phaseoleae</taxon>
        <taxon>Mucuna</taxon>
    </lineage>
</organism>
<dbReference type="GO" id="GO:0046872">
    <property type="term" value="F:metal ion binding"/>
    <property type="evidence" value="ECO:0007669"/>
    <property type="project" value="UniProtKB-KW"/>
</dbReference>
<evidence type="ECO:0000256" key="1">
    <source>
        <dbReference type="ARBA" id="ARBA00022723"/>
    </source>
</evidence>
<dbReference type="GO" id="GO:0015074">
    <property type="term" value="P:DNA integration"/>
    <property type="evidence" value="ECO:0007669"/>
    <property type="project" value="InterPro"/>
</dbReference>
<gene>
    <name evidence="4" type="ORF">CR513_37392</name>
</gene>
<evidence type="ECO:0000259" key="3">
    <source>
        <dbReference type="PROSITE" id="PS50994"/>
    </source>
</evidence>
<dbReference type="PANTHER" id="PTHR42648:SF28">
    <property type="entry name" value="TRANSPOSON-ENCODED PROTEIN WITH RIBONUCLEASE H-LIKE AND RETROVIRUS ZINC FINGER-LIKE DOMAINS"/>
    <property type="match status" value="1"/>
</dbReference>
<dbReference type="AlphaFoldDB" id="A0A371FUC8"/>
<dbReference type="SUPFAM" id="SSF53098">
    <property type="entry name" value="Ribonuclease H-like"/>
    <property type="match status" value="1"/>
</dbReference>
<dbReference type="Pfam" id="PF14223">
    <property type="entry name" value="Retrotran_gag_2"/>
    <property type="match status" value="1"/>
</dbReference>
<dbReference type="EMBL" id="QJKJ01007803">
    <property type="protein sequence ID" value="RDX81881.1"/>
    <property type="molecule type" value="Genomic_DNA"/>
</dbReference>
<dbReference type="InterPro" id="IPR001584">
    <property type="entry name" value="Integrase_cat-core"/>
</dbReference>
<dbReference type="GO" id="GO:0016787">
    <property type="term" value="F:hydrolase activity"/>
    <property type="evidence" value="ECO:0007669"/>
    <property type="project" value="UniProtKB-KW"/>
</dbReference>
<dbReference type="CDD" id="cd09272">
    <property type="entry name" value="RNase_HI_RT_Ty1"/>
    <property type="match status" value="1"/>
</dbReference>
<keyword evidence="1" id="KW-0479">Metal-binding</keyword>
<dbReference type="GO" id="GO:0003676">
    <property type="term" value="F:nucleic acid binding"/>
    <property type="evidence" value="ECO:0007669"/>
    <property type="project" value="InterPro"/>
</dbReference>
<dbReference type="PANTHER" id="PTHR42648">
    <property type="entry name" value="TRANSPOSASE, PUTATIVE-RELATED"/>
    <property type="match status" value="1"/>
</dbReference>